<name>A0ABT0JUP7_9ACTN</name>
<protein>
    <submittedName>
        <fullName evidence="3">DUF4232 domain-containing protein</fullName>
    </submittedName>
</protein>
<evidence type="ECO:0000313" key="4">
    <source>
        <dbReference type="Proteomes" id="UP001201873"/>
    </source>
</evidence>
<feature type="compositionally biased region" description="Low complexity" evidence="1">
    <location>
        <begin position="27"/>
        <end position="72"/>
    </location>
</feature>
<gene>
    <name evidence="3" type="ORF">MXD59_05720</name>
</gene>
<dbReference type="InterPro" id="IPR025326">
    <property type="entry name" value="DUF4232"/>
</dbReference>
<dbReference type="EMBL" id="JALKFT010000004">
    <property type="protein sequence ID" value="MCK9875282.1"/>
    <property type="molecule type" value="Genomic_DNA"/>
</dbReference>
<dbReference type="Pfam" id="PF14016">
    <property type="entry name" value="DUF4232"/>
    <property type="match status" value="1"/>
</dbReference>
<sequence length="223" mass="20973">MVGALVVGAVAGCGSDAGPAATTVAPAGGPPAVSTSPPPATATVSASTAPATNPPAVTNPTAPVTNPTAPVSNATVPAPGAGSSGICPASALSLRVADPEGAAGSTYERLVLTNTGTVTCALRGFPGVSYLDAAGAQVGAAATRTGAAATTVSLAPGGSASAVLRIVHPGIQEGCLDAGQITAVTALRVYPPGSHTALRQPLSDTSACASASVQQLSVTAVTG</sequence>
<feature type="region of interest" description="Disordered" evidence="1">
    <location>
        <begin position="27"/>
        <end position="76"/>
    </location>
</feature>
<keyword evidence="4" id="KW-1185">Reference proteome</keyword>
<organism evidence="3 4">
    <name type="scientific">Frankia umida</name>
    <dbReference type="NCBI Taxonomy" id="573489"/>
    <lineage>
        <taxon>Bacteria</taxon>
        <taxon>Bacillati</taxon>
        <taxon>Actinomycetota</taxon>
        <taxon>Actinomycetes</taxon>
        <taxon>Frankiales</taxon>
        <taxon>Frankiaceae</taxon>
        <taxon>Frankia</taxon>
    </lineage>
</organism>
<dbReference type="RefSeq" id="WP_248823739.1">
    <property type="nucleotide sequence ID" value="NZ_JALKFT010000004.1"/>
</dbReference>
<dbReference type="Proteomes" id="UP001201873">
    <property type="component" value="Unassembled WGS sequence"/>
</dbReference>
<proteinExistence type="predicted"/>
<feature type="domain" description="DUF4232" evidence="2">
    <location>
        <begin position="87"/>
        <end position="221"/>
    </location>
</feature>
<evidence type="ECO:0000313" key="3">
    <source>
        <dbReference type="EMBL" id="MCK9875282.1"/>
    </source>
</evidence>
<evidence type="ECO:0000256" key="1">
    <source>
        <dbReference type="SAM" id="MobiDB-lite"/>
    </source>
</evidence>
<comment type="caution">
    <text evidence="3">The sequence shown here is derived from an EMBL/GenBank/DDBJ whole genome shotgun (WGS) entry which is preliminary data.</text>
</comment>
<evidence type="ECO:0000259" key="2">
    <source>
        <dbReference type="Pfam" id="PF14016"/>
    </source>
</evidence>
<reference evidence="3 4" key="1">
    <citation type="submission" date="2022-04" db="EMBL/GenBank/DDBJ databases">
        <title>Genome diversity in the genus Frankia.</title>
        <authorList>
            <person name="Carlos-Shanley C."/>
            <person name="Hahn D."/>
        </authorList>
    </citation>
    <scope>NUCLEOTIDE SEQUENCE [LARGE SCALE GENOMIC DNA]</scope>
    <source>
        <strain evidence="3 4">Ag45/Mut15</strain>
    </source>
</reference>
<accession>A0ABT0JUP7</accession>